<proteinExistence type="predicted"/>
<dbReference type="AlphaFoldDB" id="A0A7W9KC08"/>
<dbReference type="RefSeq" id="WP_184858949.1">
    <property type="nucleotide sequence ID" value="NZ_BAAAWY010000008.1"/>
</dbReference>
<keyword evidence="2" id="KW-0597">Phosphoprotein</keyword>
<evidence type="ECO:0000256" key="1">
    <source>
        <dbReference type="ARBA" id="ARBA00022450"/>
    </source>
</evidence>
<reference evidence="4 5" key="1">
    <citation type="submission" date="2020-08" db="EMBL/GenBank/DDBJ databases">
        <title>Sequencing the genomes of 1000 actinobacteria strains.</title>
        <authorList>
            <person name="Klenk H.-P."/>
        </authorList>
    </citation>
    <scope>NUCLEOTIDE SEQUENCE [LARGE SCALE GENOMIC DNA]</scope>
    <source>
        <strain evidence="4 5">DSM 43851</strain>
    </source>
</reference>
<protein>
    <submittedName>
        <fullName evidence="4">Minimal PKS acyl carrier protein</fullName>
    </submittedName>
</protein>
<evidence type="ECO:0000259" key="3">
    <source>
        <dbReference type="PROSITE" id="PS50075"/>
    </source>
</evidence>
<comment type="caution">
    <text evidence="4">The sequence shown here is derived from an EMBL/GenBank/DDBJ whole genome shotgun (WGS) entry which is preliminary data.</text>
</comment>
<dbReference type="InterPro" id="IPR009081">
    <property type="entry name" value="PP-bd_ACP"/>
</dbReference>
<organism evidence="4 5">
    <name type="scientific">Kutzneria kofuensis</name>
    <dbReference type="NCBI Taxonomy" id="103725"/>
    <lineage>
        <taxon>Bacteria</taxon>
        <taxon>Bacillati</taxon>
        <taxon>Actinomycetota</taxon>
        <taxon>Actinomycetes</taxon>
        <taxon>Pseudonocardiales</taxon>
        <taxon>Pseudonocardiaceae</taxon>
        <taxon>Kutzneria</taxon>
    </lineage>
</organism>
<dbReference type="SUPFAM" id="SSF47336">
    <property type="entry name" value="ACP-like"/>
    <property type="match status" value="1"/>
</dbReference>
<dbReference type="Gene3D" id="1.10.1200.10">
    <property type="entry name" value="ACP-like"/>
    <property type="match status" value="1"/>
</dbReference>
<keyword evidence="5" id="KW-1185">Reference proteome</keyword>
<dbReference type="PROSITE" id="PS00012">
    <property type="entry name" value="PHOSPHOPANTETHEINE"/>
    <property type="match status" value="1"/>
</dbReference>
<dbReference type="Proteomes" id="UP000585638">
    <property type="component" value="Unassembled WGS sequence"/>
</dbReference>
<evidence type="ECO:0000313" key="5">
    <source>
        <dbReference type="Proteomes" id="UP000585638"/>
    </source>
</evidence>
<feature type="domain" description="Carrier" evidence="3">
    <location>
        <begin position="6"/>
        <end position="83"/>
    </location>
</feature>
<dbReference type="PROSITE" id="PS50075">
    <property type="entry name" value="CARRIER"/>
    <property type="match status" value="1"/>
</dbReference>
<sequence length="87" mass="9709">MSSIPELTYQELASVILKRVGITVNVHRLSHRLTTFADIGVDSLGLLAVVRELEHRRRVDLGATAAQDCLTPRQLMTRLREAQNGMV</sequence>
<accession>A0A7W9KC08</accession>
<evidence type="ECO:0000256" key="2">
    <source>
        <dbReference type="ARBA" id="ARBA00022553"/>
    </source>
</evidence>
<dbReference type="InterPro" id="IPR036736">
    <property type="entry name" value="ACP-like_sf"/>
</dbReference>
<dbReference type="EMBL" id="JACHIR010000001">
    <property type="protein sequence ID" value="MBB5889844.1"/>
    <property type="molecule type" value="Genomic_DNA"/>
</dbReference>
<keyword evidence="1" id="KW-0596">Phosphopantetheine</keyword>
<name>A0A7W9KC08_9PSEU</name>
<gene>
    <name evidence="4" type="ORF">BJ998_001040</name>
</gene>
<evidence type="ECO:0000313" key="4">
    <source>
        <dbReference type="EMBL" id="MBB5889844.1"/>
    </source>
</evidence>
<dbReference type="InterPro" id="IPR006162">
    <property type="entry name" value="Ppantetheine_attach_site"/>
</dbReference>
<dbReference type="Pfam" id="PF00550">
    <property type="entry name" value="PP-binding"/>
    <property type="match status" value="1"/>
</dbReference>